<keyword evidence="1" id="KW-1133">Transmembrane helix</keyword>
<keyword evidence="5" id="KW-1185">Reference proteome</keyword>
<evidence type="ECO:0000259" key="2">
    <source>
        <dbReference type="Pfam" id="PF23190"/>
    </source>
</evidence>
<dbReference type="InterPro" id="IPR056336">
    <property type="entry name" value="YVC1_C"/>
</dbReference>
<accession>A0AAD5SF61</accession>
<reference evidence="4" key="1">
    <citation type="submission" date="2020-05" db="EMBL/GenBank/DDBJ databases">
        <title>Phylogenomic resolution of chytrid fungi.</title>
        <authorList>
            <person name="Stajich J.E."/>
            <person name="Amses K."/>
            <person name="Simmons R."/>
            <person name="Seto K."/>
            <person name="Myers J."/>
            <person name="Bonds A."/>
            <person name="Quandt C.A."/>
            <person name="Barry K."/>
            <person name="Liu P."/>
            <person name="Grigoriev I."/>
            <person name="Longcore J.E."/>
            <person name="James T.Y."/>
        </authorList>
    </citation>
    <scope>NUCLEOTIDE SEQUENCE</scope>
    <source>
        <strain evidence="4">JEL0318</strain>
    </source>
</reference>
<feature type="transmembrane region" description="Helical" evidence="1">
    <location>
        <begin position="290"/>
        <end position="315"/>
    </location>
</feature>
<comment type="caution">
    <text evidence="4">The sequence shown here is derived from an EMBL/GenBank/DDBJ whole genome shotgun (WGS) entry which is preliminary data.</text>
</comment>
<feature type="transmembrane region" description="Helical" evidence="1">
    <location>
        <begin position="435"/>
        <end position="453"/>
    </location>
</feature>
<keyword evidence="1" id="KW-0472">Membrane</keyword>
<feature type="transmembrane region" description="Helical" evidence="1">
    <location>
        <begin position="335"/>
        <end position="358"/>
    </location>
</feature>
<organism evidence="4 5">
    <name type="scientific">Rhizophlyctis rosea</name>
    <dbReference type="NCBI Taxonomy" id="64517"/>
    <lineage>
        <taxon>Eukaryota</taxon>
        <taxon>Fungi</taxon>
        <taxon>Fungi incertae sedis</taxon>
        <taxon>Chytridiomycota</taxon>
        <taxon>Chytridiomycota incertae sedis</taxon>
        <taxon>Chytridiomycetes</taxon>
        <taxon>Rhizophlyctidales</taxon>
        <taxon>Rhizophlyctidaceae</taxon>
        <taxon>Rhizophlyctis</taxon>
    </lineage>
</organism>
<gene>
    <name evidence="4" type="ORF">HK097_005975</name>
</gene>
<dbReference type="PANTHER" id="PTHR35859:SF5">
    <property type="entry name" value="ION TRANSPORT DOMAIN-CONTAINING PROTEIN"/>
    <property type="match status" value="1"/>
</dbReference>
<evidence type="ECO:0000313" key="5">
    <source>
        <dbReference type="Proteomes" id="UP001212841"/>
    </source>
</evidence>
<evidence type="ECO:0000256" key="1">
    <source>
        <dbReference type="SAM" id="Phobius"/>
    </source>
</evidence>
<evidence type="ECO:0000313" key="4">
    <source>
        <dbReference type="EMBL" id="KAJ3052609.1"/>
    </source>
</evidence>
<sequence length="607" mass="68117">MSRSVEEGRALLEEFSRTLQSARQPNEPQASQASRCYVAIIKLSAARIPSHAVDNPGSLVDHETIRTVQQEGGPAAIYAALAAFRRLQARADTEAQKLITDAGGVSVVRSRGEFCEALAVKLVRHALFKAKVPKEELFIDMLTSRFPKIEGQPDELESALEVAVSSAALNFVNEESIRECVEYIWNGRLMPHPNPYQTPDPDSGYIRMYLSPPEGPRTGFAALADGRLRVPAYLYAAETFFNFVLLAVFTWVVNERTADPGFMEWLMYILVIAAAFDEIRQMINEGLQFYFLTLWNVIDITVLSLFFAAAFFRILGEIKGQDDVYGGYVDLSYDLLSVNAVFLWFRVVNVLSGINYFGEMVIIVRAMVRDALIFFVLYFFVLAGFTQAFVGLTANASEVHSPIEILALLSRAVLQAPDFDRARDTHPTFGEPLMVLYMVLGAVILVNMLVAFFNQSYSDVVAKAREEHLLHFSIKVLSFYKRPDDHPFPPPFNLLDATLFPIPRLLCPTQIYSPAEGFIWYVVLLPLHLSVAVYEELNTLWRKWKGKEHVAGELDAYLDAPNLEDVSGETSDSEDNGEAEKVNKELLDLVKALVKEVGELKEEVRKA</sequence>
<dbReference type="Pfam" id="PF23190">
    <property type="entry name" value="LHD_TRPY1"/>
    <property type="match status" value="1"/>
</dbReference>
<feature type="transmembrane region" description="Helical" evidence="1">
    <location>
        <begin position="370"/>
        <end position="390"/>
    </location>
</feature>
<name>A0AAD5SF61_9FUNG</name>
<dbReference type="PANTHER" id="PTHR35859">
    <property type="entry name" value="NONSELECTIVE CATION CHANNEL PROTEIN"/>
    <property type="match status" value="1"/>
</dbReference>
<feature type="domain" description="Calcium channel YVC1-like C-terminal transmembrane" evidence="3">
    <location>
        <begin position="244"/>
        <end position="536"/>
    </location>
</feature>
<dbReference type="EMBL" id="JADGJD010000280">
    <property type="protein sequence ID" value="KAJ3052609.1"/>
    <property type="molecule type" value="Genomic_DNA"/>
</dbReference>
<evidence type="ECO:0008006" key="6">
    <source>
        <dbReference type="Google" id="ProtNLM"/>
    </source>
</evidence>
<proteinExistence type="predicted"/>
<feature type="domain" description="YVC1 N-terminal linker helical" evidence="2">
    <location>
        <begin position="40"/>
        <end position="192"/>
    </location>
</feature>
<feature type="transmembrane region" description="Helical" evidence="1">
    <location>
        <begin position="232"/>
        <end position="253"/>
    </location>
</feature>
<dbReference type="Proteomes" id="UP001212841">
    <property type="component" value="Unassembled WGS sequence"/>
</dbReference>
<dbReference type="AlphaFoldDB" id="A0AAD5SF61"/>
<dbReference type="InterPro" id="IPR056337">
    <property type="entry name" value="LHD_YVC1"/>
</dbReference>
<keyword evidence="1" id="KW-0812">Transmembrane</keyword>
<feature type="transmembrane region" description="Helical" evidence="1">
    <location>
        <begin position="265"/>
        <end position="283"/>
    </location>
</feature>
<evidence type="ECO:0000259" key="3">
    <source>
        <dbReference type="Pfam" id="PF23317"/>
    </source>
</evidence>
<protein>
    <recommendedName>
        <fullName evidence="6">Ion transport domain-containing protein</fullName>
    </recommendedName>
</protein>
<dbReference type="InterPro" id="IPR052971">
    <property type="entry name" value="TRP_calcium_channel"/>
</dbReference>
<dbReference type="Pfam" id="PF23317">
    <property type="entry name" value="YVC1_C"/>
    <property type="match status" value="1"/>
</dbReference>